<evidence type="ECO:0000313" key="3">
    <source>
        <dbReference type="Proteomes" id="UP000092460"/>
    </source>
</evidence>
<evidence type="ECO:0000313" key="2">
    <source>
        <dbReference type="EnsemblMetazoa" id="GPPI042386-PA"/>
    </source>
</evidence>
<name>A0A1B0BW56_9MUSC</name>
<dbReference type="EMBL" id="JXJN01021602">
    <property type="status" value="NOT_ANNOTATED_CDS"/>
    <property type="molecule type" value="Genomic_DNA"/>
</dbReference>
<organism evidence="2 3">
    <name type="scientific">Glossina palpalis gambiensis</name>
    <dbReference type="NCBI Taxonomy" id="67801"/>
    <lineage>
        <taxon>Eukaryota</taxon>
        <taxon>Metazoa</taxon>
        <taxon>Ecdysozoa</taxon>
        <taxon>Arthropoda</taxon>
        <taxon>Hexapoda</taxon>
        <taxon>Insecta</taxon>
        <taxon>Pterygota</taxon>
        <taxon>Neoptera</taxon>
        <taxon>Endopterygota</taxon>
        <taxon>Diptera</taxon>
        <taxon>Brachycera</taxon>
        <taxon>Muscomorpha</taxon>
        <taxon>Hippoboscoidea</taxon>
        <taxon>Glossinidae</taxon>
        <taxon>Glossina</taxon>
    </lineage>
</organism>
<sequence length="140" mass="16062">MSFIYCSEKLFDKFRSQSPILDGNTFRIIRLSTITKLEKPIIVWLLIRIVDHFLRLWRNTYGISTLSSQYAQPQQAQDYLIISCIPFNSMLFVQLRSGLSRASTTSFVKLVVTMFFAMLTNYAITGLSMVVPGSSVIFTR</sequence>
<proteinExistence type="predicted"/>
<dbReference type="VEuPathDB" id="VectorBase:GPPI042386"/>
<keyword evidence="1" id="KW-1133">Transmembrane helix</keyword>
<keyword evidence="3" id="KW-1185">Reference proteome</keyword>
<protein>
    <submittedName>
        <fullName evidence="2">Uncharacterized protein</fullName>
    </submittedName>
</protein>
<dbReference type="Proteomes" id="UP000092460">
    <property type="component" value="Unassembled WGS sequence"/>
</dbReference>
<reference evidence="3" key="1">
    <citation type="submission" date="2015-01" db="EMBL/GenBank/DDBJ databases">
        <authorList>
            <person name="Aksoy S."/>
            <person name="Warren W."/>
            <person name="Wilson R.K."/>
        </authorList>
    </citation>
    <scope>NUCLEOTIDE SEQUENCE [LARGE SCALE GENOMIC DNA]</scope>
    <source>
        <strain evidence="3">IAEA</strain>
    </source>
</reference>
<keyword evidence="1" id="KW-0812">Transmembrane</keyword>
<reference evidence="2" key="2">
    <citation type="submission" date="2020-05" db="UniProtKB">
        <authorList>
            <consortium name="EnsemblMetazoa"/>
        </authorList>
    </citation>
    <scope>IDENTIFICATION</scope>
    <source>
        <strain evidence="2">IAEA</strain>
    </source>
</reference>
<dbReference type="EnsemblMetazoa" id="GPPI042386-RA">
    <property type="protein sequence ID" value="GPPI042386-PA"/>
    <property type="gene ID" value="GPPI042386"/>
</dbReference>
<accession>A0A1B0BW56</accession>
<evidence type="ECO:0000256" key="1">
    <source>
        <dbReference type="SAM" id="Phobius"/>
    </source>
</evidence>
<keyword evidence="1" id="KW-0472">Membrane</keyword>
<dbReference type="AlphaFoldDB" id="A0A1B0BW56"/>
<feature type="transmembrane region" description="Helical" evidence="1">
    <location>
        <begin position="107"/>
        <end position="131"/>
    </location>
</feature>